<evidence type="ECO:0000313" key="2">
    <source>
        <dbReference type="EMBL" id="KAL3390218.1"/>
    </source>
</evidence>
<evidence type="ECO:0000313" key="3">
    <source>
        <dbReference type="Proteomes" id="UP001627154"/>
    </source>
</evidence>
<evidence type="ECO:0000256" key="1">
    <source>
        <dbReference type="SAM" id="MobiDB-lite"/>
    </source>
</evidence>
<organism evidence="2 3">
    <name type="scientific">Trichogramma kaykai</name>
    <dbReference type="NCBI Taxonomy" id="54128"/>
    <lineage>
        <taxon>Eukaryota</taxon>
        <taxon>Metazoa</taxon>
        <taxon>Ecdysozoa</taxon>
        <taxon>Arthropoda</taxon>
        <taxon>Hexapoda</taxon>
        <taxon>Insecta</taxon>
        <taxon>Pterygota</taxon>
        <taxon>Neoptera</taxon>
        <taxon>Endopterygota</taxon>
        <taxon>Hymenoptera</taxon>
        <taxon>Apocrita</taxon>
        <taxon>Proctotrupomorpha</taxon>
        <taxon>Chalcidoidea</taxon>
        <taxon>Trichogrammatidae</taxon>
        <taxon>Trichogramma</taxon>
    </lineage>
</organism>
<protein>
    <submittedName>
        <fullName evidence="2">Uncharacterized protein</fullName>
    </submittedName>
</protein>
<keyword evidence="3" id="KW-1185">Reference proteome</keyword>
<feature type="region of interest" description="Disordered" evidence="1">
    <location>
        <begin position="225"/>
        <end position="246"/>
    </location>
</feature>
<gene>
    <name evidence="2" type="ORF">TKK_015018</name>
</gene>
<dbReference type="AlphaFoldDB" id="A0ABD2WB55"/>
<name>A0ABD2WB55_9HYME</name>
<feature type="compositionally biased region" description="Basic residues" evidence="1">
    <location>
        <begin position="20"/>
        <end position="36"/>
    </location>
</feature>
<dbReference type="EMBL" id="JBJJXI010000121">
    <property type="protein sequence ID" value="KAL3390218.1"/>
    <property type="molecule type" value="Genomic_DNA"/>
</dbReference>
<proteinExistence type="predicted"/>
<reference evidence="2 3" key="1">
    <citation type="journal article" date="2024" name="bioRxiv">
        <title>A reference genome for Trichogramma kaykai: A tiny desert-dwelling parasitoid wasp with competing sex-ratio distorters.</title>
        <authorList>
            <person name="Culotta J."/>
            <person name="Lindsey A.R."/>
        </authorList>
    </citation>
    <scope>NUCLEOTIDE SEQUENCE [LARGE SCALE GENOMIC DNA]</scope>
    <source>
        <strain evidence="2 3">KSX58</strain>
    </source>
</reference>
<accession>A0ABD2WB55</accession>
<comment type="caution">
    <text evidence="2">The sequence shown here is derived from an EMBL/GenBank/DDBJ whole genome shotgun (WGS) entry which is preliminary data.</text>
</comment>
<dbReference type="Proteomes" id="UP001627154">
    <property type="component" value="Unassembled WGS sequence"/>
</dbReference>
<sequence length="246" mass="29350">MPPKRITRSMVDNTKDKIDKKKKNRALKTQKAKKIATKTSRKESNARERLLEYKREYMRARREKIREDPVEYENYCRNEKKRYYKRKEEGKIKMVQELSVKEQRAKRKYDRERKREYRALKKQQLMEDEQQPTKKKLVSVKESSKDQRRHSSQLAELKNQNLALKIALKKMTKKVQKLRSIQAKHADIIKSNALDNLLLDTMNDGQSKNNRERKAVEVRDMESCEAKLTNARETSPELERNGAPQT</sequence>
<feature type="region of interest" description="Disordered" evidence="1">
    <location>
        <begin position="121"/>
        <end position="153"/>
    </location>
</feature>
<feature type="region of interest" description="Disordered" evidence="1">
    <location>
        <begin position="1"/>
        <end position="47"/>
    </location>
</feature>